<dbReference type="RefSeq" id="WP_345341002.1">
    <property type="nucleotide sequence ID" value="NZ_BAABLI010000017.1"/>
</dbReference>
<keyword evidence="3" id="KW-0460">Magnesium</keyword>
<evidence type="ECO:0000313" key="4">
    <source>
        <dbReference type="EMBL" id="MFD2096046.1"/>
    </source>
</evidence>
<proteinExistence type="predicted"/>
<evidence type="ECO:0000256" key="2">
    <source>
        <dbReference type="ARBA" id="ARBA00022801"/>
    </source>
</evidence>
<dbReference type="SFLD" id="SFLDS00003">
    <property type="entry name" value="Haloacid_Dehalogenase"/>
    <property type="match status" value="1"/>
</dbReference>
<dbReference type="InterPro" id="IPR006439">
    <property type="entry name" value="HAD-SF_hydro_IA"/>
</dbReference>
<dbReference type="NCBIfam" id="TIGR01549">
    <property type="entry name" value="HAD-SF-IA-v1"/>
    <property type="match status" value="1"/>
</dbReference>
<protein>
    <submittedName>
        <fullName evidence="4">HAD-IA family hydrolase</fullName>
    </submittedName>
</protein>
<reference evidence="5" key="1">
    <citation type="journal article" date="2019" name="Int. J. Syst. Evol. Microbiol.">
        <title>The Global Catalogue of Microorganisms (GCM) 10K type strain sequencing project: providing services to taxonomists for standard genome sequencing and annotation.</title>
        <authorList>
            <consortium name="The Broad Institute Genomics Platform"/>
            <consortium name="The Broad Institute Genome Sequencing Center for Infectious Disease"/>
            <person name="Wu L."/>
            <person name="Ma J."/>
        </authorList>
    </citation>
    <scope>NUCLEOTIDE SEQUENCE [LARGE SCALE GENOMIC DNA]</scope>
    <source>
        <strain evidence="5">CGMCC 1.10992</strain>
    </source>
</reference>
<dbReference type="Proteomes" id="UP001597380">
    <property type="component" value="Unassembled WGS sequence"/>
</dbReference>
<dbReference type="Gene3D" id="3.40.50.1000">
    <property type="entry name" value="HAD superfamily/HAD-like"/>
    <property type="match status" value="1"/>
</dbReference>
<dbReference type="SUPFAM" id="SSF56784">
    <property type="entry name" value="HAD-like"/>
    <property type="match status" value="1"/>
</dbReference>
<dbReference type="InterPro" id="IPR051400">
    <property type="entry name" value="HAD-like_hydrolase"/>
</dbReference>
<name>A0ABW4XKK1_9GAMM</name>
<dbReference type="EMBL" id="JBHUHT010000011">
    <property type="protein sequence ID" value="MFD2096046.1"/>
    <property type="molecule type" value="Genomic_DNA"/>
</dbReference>
<dbReference type="InterPro" id="IPR023214">
    <property type="entry name" value="HAD_sf"/>
</dbReference>
<comment type="cofactor">
    <cofactor evidence="1">
        <name>Mg(2+)</name>
        <dbReference type="ChEBI" id="CHEBI:18420"/>
    </cofactor>
</comment>
<dbReference type="Gene3D" id="1.20.120.1600">
    <property type="match status" value="1"/>
</dbReference>
<dbReference type="PANTHER" id="PTHR46470:SF4">
    <property type="entry name" value="5-AMINO-6-(5-PHOSPHO-D-RIBITYLAMINO)URACIL PHOSPHATASE YIGB"/>
    <property type="match status" value="1"/>
</dbReference>
<keyword evidence="5" id="KW-1185">Reference proteome</keyword>
<dbReference type="GO" id="GO:0016787">
    <property type="term" value="F:hydrolase activity"/>
    <property type="evidence" value="ECO:0007669"/>
    <property type="project" value="UniProtKB-KW"/>
</dbReference>
<comment type="caution">
    <text evidence="4">The sequence shown here is derived from an EMBL/GenBank/DDBJ whole genome shotgun (WGS) entry which is preliminary data.</text>
</comment>
<accession>A0ABW4XKK1</accession>
<evidence type="ECO:0000313" key="5">
    <source>
        <dbReference type="Proteomes" id="UP001597380"/>
    </source>
</evidence>
<dbReference type="InterPro" id="IPR036412">
    <property type="entry name" value="HAD-like_sf"/>
</dbReference>
<dbReference type="Pfam" id="PF00702">
    <property type="entry name" value="Hydrolase"/>
    <property type="match status" value="1"/>
</dbReference>
<evidence type="ECO:0000256" key="3">
    <source>
        <dbReference type="ARBA" id="ARBA00022842"/>
    </source>
</evidence>
<dbReference type="PANTHER" id="PTHR46470">
    <property type="entry name" value="N-ACYLNEURAMINATE-9-PHOSPHATASE"/>
    <property type="match status" value="1"/>
</dbReference>
<gene>
    <name evidence="4" type="ORF">ACFSJ3_08625</name>
</gene>
<organism evidence="4 5">
    <name type="scientific">Corallincola platygyrae</name>
    <dbReference type="NCBI Taxonomy" id="1193278"/>
    <lineage>
        <taxon>Bacteria</taxon>
        <taxon>Pseudomonadati</taxon>
        <taxon>Pseudomonadota</taxon>
        <taxon>Gammaproteobacteria</taxon>
        <taxon>Alteromonadales</taxon>
        <taxon>Psychromonadaceae</taxon>
        <taxon>Corallincola</taxon>
    </lineage>
</organism>
<keyword evidence="2 4" id="KW-0378">Hydrolase</keyword>
<dbReference type="SFLD" id="SFLDG01129">
    <property type="entry name" value="C1.5:_HAD__Beta-PGM__Phosphata"/>
    <property type="match status" value="1"/>
</dbReference>
<sequence length="245" mass="28193">MQTQQHRWTCYRSFHTPTALSFDLDDTLYDNVPVITGAEKGTWAYLQSEVPEWAQYSRDDWWKRRHALVDVYPFLKHDVSRLRRWAIREMALALGLSKRQARQLSRDAFAHFLELRNQVEVAEETHQLLAGLAERYPLAAISNGNVSLEAIGLADYFDVALFAGDGWPMKPVHCLFREAERRLKLAPHQLLHIGDNLHTDVHGANMAGWQSGWLNVHKQPLKLASDIHTLPTIEFEDVAALHRLL</sequence>
<evidence type="ECO:0000256" key="1">
    <source>
        <dbReference type="ARBA" id="ARBA00001946"/>
    </source>
</evidence>